<evidence type="ECO:0000256" key="5">
    <source>
        <dbReference type="ARBA" id="ARBA00022729"/>
    </source>
</evidence>
<evidence type="ECO:0000256" key="10">
    <source>
        <dbReference type="ARBA" id="ARBA00093448"/>
    </source>
</evidence>
<keyword evidence="5" id="KW-0732">Signal</keyword>
<evidence type="ECO:0000256" key="3">
    <source>
        <dbReference type="ARBA" id="ARBA00022670"/>
    </source>
</evidence>
<dbReference type="PROSITE" id="PS51318">
    <property type="entry name" value="TAT"/>
    <property type="match status" value="1"/>
</dbReference>
<keyword evidence="3" id="KW-0645">Protease</keyword>
<accession>A0A0C2YUD0</accession>
<evidence type="ECO:0000256" key="6">
    <source>
        <dbReference type="ARBA" id="ARBA00022801"/>
    </source>
</evidence>
<comment type="caution">
    <text evidence="12">The sequence shown here is derived from an EMBL/GenBank/DDBJ whole genome shotgun (WGS) entry which is preliminary data.</text>
</comment>
<comment type="cofactor">
    <cofactor evidence="1">
        <name>Zn(2+)</name>
        <dbReference type="ChEBI" id="CHEBI:29105"/>
    </cofactor>
</comment>
<keyword evidence="7" id="KW-0862">Zinc</keyword>
<keyword evidence="13" id="KW-1185">Reference proteome</keyword>
<dbReference type="RefSeq" id="WP_009867473.1">
    <property type="nucleotide sequence ID" value="NZ_JXSL01000028.1"/>
</dbReference>
<dbReference type="PANTHER" id="PTHR37425:SF1">
    <property type="entry name" value="OUTER MEMBRANE PROTEIN"/>
    <property type="match status" value="1"/>
</dbReference>
<dbReference type="STRING" id="272627.CCC_03598"/>
<evidence type="ECO:0000256" key="11">
    <source>
        <dbReference type="ARBA" id="ARBA00093666"/>
    </source>
</evidence>
<evidence type="ECO:0000256" key="9">
    <source>
        <dbReference type="ARBA" id="ARBA00023316"/>
    </source>
</evidence>
<dbReference type="GO" id="GO:0046872">
    <property type="term" value="F:metal ion binding"/>
    <property type="evidence" value="ECO:0007669"/>
    <property type="project" value="UniProtKB-KW"/>
</dbReference>
<keyword evidence="8" id="KW-0482">Metalloprotease</keyword>
<dbReference type="SUPFAM" id="SSF55166">
    <property type="entry name" value="Hedgehog/DD-peptidase"/>
    <property type="match status" value="1"/>
</dbReference>
<sequence length="182" mass="19966">MFDKAKSRRGFLGLGLSAAATLVISNPVEAAVRRLPERQIHLYNTHTGESLKSIYWAEGRYQTKSIAQISRFLRDHRNGQVHPMDPKLLDMMNSVQRKVGAKGPIHIICGYRSPATNAIMASLSDGVATQSLHTQGKAVDIRLPGHATRHVGKAALSLKAGGVGMYPESDFVHIDTGRVRTW</sequence>
<name>A0A0C2YUD0_PARME</name>
<dbReference type="InterPro" id="IPR010275">
    <property type="entry name" value="MepK"/>
</dbReference>
<evidence type="ECO:0000256" key="2">
    <source>
        <dbReference type="ARBA" id="ARBA00004776"/>
    </source>
</evidence>
<organism evidence="12 13">
    <name type="scientific">Paramagnetospirillum magnetotacticum MS-1</name>
    <dbReference type="NCBI Taxonomy" id="272627"/>
    <lineage>
        <taxon>Bacteria</taxon>
        <taxon>Pseudomonadati</taxon>
        <taxon>Pseudomonadota</taxon>
        <taxon>Alphaproteobacteria</taxon>
        <taxon>Rhodospirillales</taxon>
        <taxon>Magnetospirillaceae</taxon>
        <taxon>Paramagnetospirillum</taxon>
    </lineage>
</organism>
<evidence type="ECO:0000256" key="4">
    <source>
        <dbReference type="ARBA" id="ARBA00022723"/>
    </source>
</evidence>
<dbReference type="InterPro" id="IPR009045">
    <property type="entry name" value="Zn_M74/Hedgehog-like"/>
</dbReference>
<gene>
    <name evidence="12" type="ORF">CCC_03598</name>
</gene>
<dbReference type="AlphaFoldDB" id="A0A0C2YUD0"/>
<keyword evidence="9" id="KW-0961">Cell wall biogenesis/degradation</keyword>
<keyword evidence="6" id="KW-0378">Hydrolase</keyword>
<evidence type="ECO:0000256" key="8">
    <source>
        <dbReference type="ARBA" id="ARBA00023049"/>
    </source>
</evidence>
<dbReference type="EMBL" id="JXSL01000028">
    <property type="protein sequence ID" value="KIL98315.1"/>
    <property type="molecule type" value="Genomic_DNA"/>
</dbReference>
<dbReference type="GO" id="GO:0071555">
    <property type="term" value="P:cell wall organization"/>
    <property type="evidence" value="ECO:0007669"/>
    <property type="project" value="UniProtKB-KW"/>
</dbReference>
<comment type="similarity">
    <text evidence="10">Belongs to the peptidase M15 family.</text>
</comment>
<dbReference type="PANTHER" id="PTHR37425">
    <property type="match status" value="1"/>
</dbReference>
<dbReference type="InterPro" id="IPR006311">
    <property type="entry name" value="TAT_signal"/>
</dbReference>
<evidence type="ECO:0000256" key="1">
    <source>
        <dbReference type="ARBA" id="ARBA00001947"/>
    </source>
</evidence>
<dbReference type="Pfam" id="PF05951">
    <property type="entry name" value="Peptidase_M15_2"/>
    <property type="match status" value="1"/>
</dbReference>
<dbReference type="Proteomes" id="UP000031971">
    <property type="component" value="Unassembled WGS sequence"/>
</dbReference>
<reference evidence="12 13" key="1">
    <citation type="submission" date="2015-01" db="EMBL/GenBank/DDBJ databases">
        <title>Genome Sequence of Magnetospirillum magnetotacticum Strain MS-1.</title>
        <authorList>
            <person name="Marinov G.K."/>
            <person name="Smalley M.D."/>
            <person name="DeSalvo G."/>
        </authorList>
    </citation>
    <scope>NUCLEOTIDE SEQUENCE [LARGE SCALE GENOMIC DNA]</scope>
    <source>
        <strain evidence="12 13">MS-1</strain>
    </source>
</reference>
<dbReference type="CDD" id="cd14844">
    <property type="entry name" value="Zn-DD-carboxypeptidase_like"/>
    <property type="match status" value="1"/>
</dbReference>
<protein>
    <recommendedName>
        <fullName evidence="11">Murein endopeptidase K</fullName>
    </recommendedName>
</protein>
<dbReference type="OrthoDB" id="9782994at2"/>
<evidence type="ECO:0000313" key="12">
    <source>
        <dbReference type="EMBL" id="KIL98315.1"/>
    </source>
</evidence>
<comment type="pathway">
    <text evidence="2">Cell wall biogenesis; cell wall polysaccharide biosynthesis.</text>
</comment>
<dbReference type="GO" id="GO:0006508">
    <property type="term" value="P:proteolysis"/>
    <property type="evidence" value="ECO:0007669"/>
    <property type="project" value="UniProtKB-KW"/>
</dbReference>
<keyword evidence="4" id="KW-0479">Metal-binding</keyword>
<dbReference type="GO" id="GO:0008237">
    <property type="term" value="F:metallopeptidase activity"/>
    <property type="evidence" value="ECO:0007669"/>
    <property type="project" value="UniProtKB-KW"/>
</dbReference>
<dbReference type="Gene3D" id="3.30.1380.10">
    <property type="match status" value="1"/>
</dbReference>
<evidence type="ECO:0000256" key="7">
    <source>
        <dbReference type="ARBA" id="ARBA00022833"/>
    </source>
</evidence>
<proteinExistence type="inferred from homology"/>
<evidence type="ECO:0000313" key="13">
    <source>
        <dbReference type="Proteomes" id="UP000031971"/>
    </source>
</evidence>